<evidence type="ECO:0000313" key="1">
    <source>
        <dbReference type="EMBL" id="ETO00980.1"/>
    </source>
</evidence>
<dbReference type="AlphaFoldDB" id="X6LJT7"/>
<protein>
    <submittedName>
        <fullName evidence="1">Mercuric reductase</fullName>
    </submittedName>
</protein>
<dbReference type="OrthoDB" id="361797at2759"/>
<keyword evidence="2" id="KW-1185">Reference proteome</keyword>
<dbReference type="SUPFAM" id="SSF55424">
    <property type="entry name" value="FAD/NAD-linked reductases, dimerisation (C-terminal) domain"/>
    <property type="match status" value="1"/>
</dbReference>
<gene>
    <name evidence="1" type="ORF">RFI_36459</name>
</gene>
<evidence type="ECO:0000313" key="2">
    <source>
        <dbReference type="Proteomes" id="UP000023152"/>
    </source>
</evidence>
<dbReference type="Proteomes" id="UP000023152">
    <property type="component" value="Unassembled WGS sequence"/>
</dbReference>
<accession>X6LJT7</accession>
<organism evidence="1 2">
    <name type="scientific">Reticulomyxa filosa</name>
    <dbReference type="NCBI Taxonomy" id="46433"/>
    <lineage>
        <taxon>Eukaryota</taxon>
        <taxon>Sar</taxon>
        <taxon>Rhizaria</taxon>
        <taxon>Retaria</taxon>
        <taxon>Foraminifera</taxon>
        <taxon>Monothalamids</taxon>
        <taxon>Reticulomyxidae</taxon>
        <taxon>Reticulomyxa</taxon>
    </lineage>
</organism>
<dbReference type="Gene3D" id="3.30.390.30">
    <property type="match status" value="1"/>
</dbReference>
<reference evidence="1 2" key="1">
    <citation type="journal article" date="2013" name="Curr. Biol.">
        <title>The Genome of the Foraminiferan Reticulomyxa filosa.</title>
        <authorList>
            <person name="Glockner G."/>
            <person name="Hulsmann N."/>
            <person name="Schleicher M."/>
            <person name="Noegel A.A."/>
            <person name="Eichinger L."/>
            <person name="Gallinger C."/>
            <person name="Pawlowski J."/>
            <person name="Sierra R."/>
            <person name="Euteneuer U."/>
            <person name="Pillet L."/>
            <person name="Moustafa A."/>
            <person name="Platzer M."/>
            <person name="Groth M."/>
            <person name="Szafranski K."/>
            <person name="Schliwa M."/>
        </authorList>
    </citation>
    <scope>NUCLEOTIDE SEQUENCE [LARGE SCALE GENOMIC DNA]</scope>
</reference>
<comment type="caution">
    <text evidence="1">The sequence shown here is derived from an EMBL/GenBank/DDBJ whole genome shotgun (WGS) entry which is preliminary data.</text>
</comment>
<proteinExistence type="predicted"/>
<dbReference type="EMBL" id="ASPP01039520">
    <property type="protein sequence ID" value="ETO00980.1"/>
    <property type="molecule type" value="Genomic_DNA"/>
</dbReference>
<name>X6LJT7_RETFI</name>
<sequence length="173" mass="20823">MQWPEWSFTMLCFFDHSKCSDFVILWRKYTFPKVVHVWLYKGDIQIRCIDYDVIKVGLDHNDRTICEDETSGFVKMLIKKGSDQSCDEPLLAKTLVIKSMKKFAHPIFGIQVRLRTCMFCPHPHNMEQKNKCINKKFVVYILLQKNLLNSIFQINPKKRALLEYIQRYYWFVW</sequence>
<dbReference type="InterPro" id="IPR016156">
    <property type="entry name" value="FAD/NAD-linked_Rdtase_dimer_sf"/>
</dbReference>